<keyword evidence="3" id="KW-0406">Ion transport</keyword>
<dbReference type="Proteomes" id="UP000190831">
    <property type="component" value="Chromosome G"/>
</dbReference>
<feature type="transmembrane region" description="Helical" evidence="7">
    <location>
        <begin position="101"/>
        <end position="125"/>
    </location>
</feature>
<accession>A0A1G4MID0</accession>
<dbReference type="PANTHER" id="PTHR31632">
    <property type="entry name" value="IRON TRANSPORTER FTH1"/>
    <property type="match status" value="1"/>
</dbReference>
<dbReference type="AlphaFoldDB" id="A0A1G4MID0"/>
<keyword evidence="3" id="KW-0408">Iron</keyword>
<keyword evidence="3" id="KW-0813">Transport</keyword>
<dbReference type="GO" id="GO:0000329">
    <property type="term" value="C:fungal-type vacuole membrane"/>
    <property type="evidence" value="ECO:0007669"/>
    <property type="project" value="TreeGrafter"/>
</dbReference>
<comment type="similarity">
    <text evidence="2">Belongs to the oxidase-dependent Fe transporter (OFeT) (TC 9.A.10.1) family.</text>
</comment>
<dbReference type="OrthoDB" id="4364at2759"/>
<gene>
    <name evidence="8" type="ORF">LAFE_0G13564G</name>
</gene>
<dbReference type="PANTHER" id="PTHR31632:SF7">
    <property type="entry name" value="IRON TRANSPORTER FTH1"/>
    <property type="match status" value="1"/>
</dbReference>
<proteinExistence type="inferred from homology"/>
<keyword evidence="5 7" id="KW-1133">Transmembrane helix</keyword>
<comment type="subcellular location">
    <subcellularLocation>
        <location evidence="1">Membrane</location>
        <topology evidence="1">Multi-pass membrane protein</topology>
    </subcellularLocation>
</comment>
<evidence type="ECO:0000256" key="7">
    <source>
        <dbReference type="SAM" id="Phobius"/>
    </source>
</evidence>
<evidence type="ECO:0000313" key="9">
    <source>
        <dbReference type="Proteomes" id="UP000190831"/>
    </source>
</evidence>
<evidence type="ECO:0000256" key="6">
    <source>
        <dbReference type="ARBA" id="ARBA00023136"/>
    </source>
</evidence>
<feature type="transmembrane region" description="Helical" evidence="7">
    <location>
        <begin position="229"/>
        <end position="249"/>
    </location>
</feature>
<sequence length="434" mass="48820">MGNFEKLFSFQIFFIFLRESLEIIVIISILLTIVKQALLKDESQTSIPEDTAATADAHRESQDRLTFEEEEVLDMSSAREHLPAQTDINNYQLYRRLKIQILSGGILGLLCCLLVGGAFIVAFYIVGTDLWSLSEHYYEGVLSVVASLIISAMGLFFLRMGKLREKFRVKLASIIYSDSGRMLHDGSERAVKFTEKYAMFILPFVTALREGLEAVVFIGGIGIDQPLSSIPLSMLSATALSVVFGYFFFKSSRSFSLQICLVITTCFLYLIAAGLFSKGVWQFEVQRYVNRCNGQDMTEVGNGPGSYDITRSIWHVNCCNGETDGLWMILTAIFGWTNSATYSSVISYNAFWILLIVGIKVLTLEEELGYIPFIPIKLQKRRIFKRLHIAKKSMEFRFAQSPPTLSSLPNSLGRRISKDSHNSLTPLLPNQTAQ</sequence>
<feature type="transmembrane region" description="Helical" evidence="7">
    <location>
        <begin position="197"/>
        <end position="223"/>
    </location>
</feature>
<feature type="transmembrane region" description="Helical" evidence="7">
    <location>
        <begin position="137"/>
        <end position="158"/>
    </location>
</feature>
<reference evidence="8 9" key="1">
    <citation type="submission" date="2016-03" db="EMBL/GenBank/DDBJ databases">
        <authorList>
            <person name="Devillers H."/>
        </authorList>
    </citation>
    <scope>NUCLEOTIDE SEQUENCE [LARGE SCALE GENOMIC DNA]</scope>
    <source>
        <strain evidence="8">CBS 6772</strain>
    </source>
</reference>
<dbReference type="STRING" id="4955.A0A1G4MID0"/>
<name>A0A1G4MID0_LACFM</name>
<evidence type="ECO:0000256" key="5">
    <source>
        <dbReference type="ARBA" id="ARBA00022989"/>
    </source>
</evidence>
<dbReference type="OMA" id="NCCNGER"/>
<keyword evidence="9" id="KW-1185">Reference proteome</keyword>
<evidence type="ECO:0000256" key="1">
    <source>
        <dbReference type="ARBA" id="ARBA00004141"/>
    </source>
</evidence>
<organism evidence="8 9">
    <name type="scientific">Lachancea fermentati</name>
    <name type="common">Zygosaccharomyces fermentati</name>
    <dbReference type="NCBI Taxonomy" id="4955"/>
    <lineage>
        <taxon>Eukaryota</taxon>
        <taxon>Fungi</taxon>
        <taxon>Dikarya</taxon>
        <taxon>Ascomycota</taxon>
        <taxon>Saccharomycotina</taxon>
        <taxon>Saccharomycetes</taxon>
        <taxon>Saccharomycetales</taxon>
        <taxon>Saccharomycetaceae</taxon>
        <taxon>Lachancea</taxon>
    </lineage>
</organism>
<dbReference type="EMBL" id="LT598486">
    <property type="protein sequence ID" value="SCW03578.1"/>
    <property type="molecule type" value="Genomic_DNA"/>
</dbReference>
<dbReference type="InterPro" id="IPR004923">
    <property type="entry name" value="FTR1/Fip1/EfeU"/>
</dbReference>
<keyword evidence="3" id="KW-0410">Iron transport</keyword>
<evidence type="ECO:0000256" key="3">
    <source>
        <dbReference type="ARBA" id="ARBA00022496"/>
    </source>
</evidence>
<keyword evidence="6 7" id="KW-0472">Membrane</keyword>
<evidence type="ECO:0000256" key="2">
    <source>
        <dbReference type="ARBA" id="ARBA00008333"/>
    </source>
</evidence>
<dbReference type="Pfam" id="PF03239">
    <property type="entry name" value="FTR1"/>
    <property type="match status" value="1"/>
</dbReference>
<feature type="transmembrane region" description="Helical" evidence="7">
    <location>
        <begin position="12"/>
        <end position="34"/>
    </location>
</feature>
<protein>
    <submittedName>
        <fullName evidence="8">LAFE_0G13564g1_1</fullName>
    </submittedName>
</protein>
<evidence type="ECO:0000313" key="8">
    <source>
        <dbReference type="EMBL" id="SCW03578.1"/>
    </source>
</evidence>
<feature type="transmembrane region" description="Helical" evidence="7">
    <location>
        <begin position="256"/>
        <end position="276"/>
    </location>
</feature>
<dbReference type="GO" id="GO:0015093">
    <property type="term" value="F:ferrous iron transmembrane transporter activity"/>
    <property type="evidence" value="ECO:0007669"/>
    <property type="project" value="TreeGrafter"/>
</dbReference>
<dbReference type="GO" id="GO:0033573">
    <property type="term" value="C:high-affinity iron permease complex"/>
    <property type="evidence" value="ECO:0007669"/>
    <property type="project" value="InterPro"/>
</dbReference>
<evidence type="ECO:0000256" key="4">
    <source>
        <dbReference type="ARBA" id="ARBA00022692"/>
    </source>
</evidence>
<keyword evidence="4 7" id="KW-0812">Transmembrane</keyword>